<keyword evidence="6 8" id="KW-0472">Membrane</keyword>
<proteinExistence type="inferred from homology"/>
<feature type="transmembrane region" description="Helical" evidence="8">
    <location>
        <begin position="275"/>
        <end position="292"/>
    </location>
</feature>
<evidence type="ECO:0000256" key="7">
    <source>
        <dbReference type="ARBA" id="ARBA00024033"/>
    </source>
</evidence>
<evidence type="ECO:0000256" key="8">
    <source>
        <dbReference type="SAM" id="Phobius"/>
    </source>
</evidence>
<evidence type="ECO:0000256" key="4">
    <source>
        <dbReference type="ARBA" id="ARBA00022692"/>
    </source>
</evidence>
<evidence type="ECO:0000256" key="3">
    <source>
        <dbReference type="ARBA" id="ARBA00022679"/>
    </source>
</evidence>
<feature type="transmembrane region" description="Helical" evidence="8">
    <location>
        <begin position="211"/>
        <end position="230"/>
    </location>
</feature>
<feature type="transmembrane region" description="Helical" evidence="8">
    <location>
        <begin position="18"/>
        <end position="36"/>
    </location>
</feature>
<feature type="transmembrane region" description="Helical" evidence="8">
    <location>
        <begin position="83"/>
        <end position="101"/>
    </location>
</feature>
<gene>
    <name evidence="9" type="ORF">ACFYTF_14835</name>
</gene>
<feature type="transmembrane region" description="Helical" evidence="8">
    <location>
        <begin position="382"/>
        <end position="401"/>
    </location>
</feature>
<reference evidence="9 10" key="1">
    <citation type="submission" date="2024-10" db="EMBL/GenBank/DDBJ databases">
        <title>The Natural Products Discovery Center: Release of the First 8490 Sequenced Strains for Exploring Actinobacteria Biosynthetic Diversity.</title>
        <authorList>
            <person name="Kalkreuter E."/>
            <person name="Kautsar S.A."/>
            <person name="Yang D."/>
            <person name="Bader C.D."/>
            <person name="Teijaro C.N."/>
            <person name="Fluegel L."/>
            <person name="Davis C.M."/>
            <person name="Simpson J.R."/>
            <person name="Lauterbach L."/>
            <person name="Steele A.D."/>
            <person name="Gui C."/>
            <person name="Meng S."/>
            <person name="Li G."/>
            <person name="Viehrig K."/>
            <person name="Ye F."/>
            <person name="Su P."/>
            <person name="Kiefer A.F."/>
            <person name="Nichols A."/>
            <person name="Cepeda A.J."/>
            <person name="Yan W."/>
            <person name="Fan B."/>
            <person name="Jiang Y."/>
            <person name="Adhikari A."/>
            <person name="Zheng C.-J."/>
            <person name="Schuster L."/>
            <person name="Cowan T.M."/>
            <person name="Smanski M.J."/>
            <person name="Chevrette M.G."/>
            <person name="De Carvalho L.P.S."/>
            <person name="Shen B."/>
        </authorList>
    </citation>
    <scope>NUCLEOTIDE SEQUENCE [LARGE SCALE GENOMIC DNA]</scope>
    <source>
        <strain evidence="9 10">NPDC004045</strain>
    </source>
</reference>
<evidence type="ECO:0000313" key="10">
    <source>
        <dbReference type="Proteomes" id="UP001601444"/>
    </source>
</evidence>
<sequence length="424" mass="46546">MSSDTTHPVSSPTRPVRPALWVVPVVLAVLALWFSFHSWGPLKKYSGDFIDLQVYQLGIEAMRHGSDLYGQLPKTSAGIGLPFIYPPFAAIALQPFALLPWSVSKTLYVVLSLAALTWALYLVARRYRPDDRETAVWIAACALPLAMFLEPVRATIDFGQVNLLLMGLVAADCLTPRTRWPRGVLIGIAAAIKLTPAAFVLFFLIRKDYRAAVTAAATGAVATAASFLILHTESMRYWFGGLGNVSGLSGSDFHTNQSIQAVLARLKFDGFAFDALWVVFGLLVLALVVAAMRKAADEPALALSMNAVFTLLLSPISWSHHWVWIAPALLAMVLYAVRLPRRRALGWYATIAVTAGVFYYAPHNYLPGDKHLEQAWTPMQHIVGDTYVWLAVALIVLFLVTGRRPVTPPSRPRARPETEPVAVS</sequence>
<feature type="transmembrane region" description="Helical" evidence="8">
    <location>
        <begin position="184"/>
        <end position="204"/>
    </location>
</feature>
<comment type="caution">
    <text evidence="9">The sequence shown here is derived from an EMBL/GenBank/DDBJ whole genome shotgun (WGS) entry which is preliminary data.</text>
</comment>
<keyword evidence="2" id="KW-1003">Cell membrane</keyword>
<evidence type="ECO:0000256" key="1">
    <source>
        <dbReference type="ARBA" id="ARBA00004651"/>
    </source>
</evidence>
<evidence type="ECO:0000256" key="5">
    <source>
        <dbReference type="ARBA" id="ARBA00022989"/>
    </source>
</evidence>
<feature type="transmembrane region" description="Helical" evidence="8">
    <location>
        <begin position="107"/>
        <end position="124"/>
    </location>
</feature>
<protein>
    <submittedName>
        <fullName evidence="9">Glycosyltransferase 87 family protein</fullName>
    </submittedName>
</protein>
<evidence type="ECO:0000256" key="6">
    <source>
        <dbReference type="ARBA" id="ARBA00023136"/>
    </source>
</evidence>
<keyword evidence="3" id="KW-0808">Transferase</keyword>
<name>A0ABW6PNX2_9NOCA</name>
<feature type="transmembrane region" description="Helical" evidence="8">
    <location>
        <begin position="299"/>
        <end position="316"/>
    </location>
</feature>
<dbReference type="Pfam" id="PF09594">
    <property type="entry name" value="GT87"/>
    <property type="match status" value="1"/>
</dbReference>
<comment type="subcellular location">
    <subcellularLocation>
        <location evidence="1">Cell membrane</location>
        <topology evidence="1">Multi-pass membrane protein</topology>
    </subcellularLocation>
</comment>
<keyword evidence="4 8" id="KW-0812">Transmembrane</keyword>
<keyword evidence="10" id="KW-1185">Reference proteome</keyword>
<evidence type="ECO:0000313" key="9">
    <source>
        <dbReference type="EMBL" id="MFF0544104.1"/>
    </source>
</evidence>
<dbReference type="Proteomes" id="UP001601444">
    <property type="component" value="Unassembled WGS sequence"/>
</dbReference>
<evidence type="ECO:0000256" key="2">
    <source>
        <dbReference type="ARBA" id="ARBA00022475"/>
    </source>
</evidence>
<keyword evidence="5 8" id="KW-1133">Transmembrane helix</keyword>
<dbReference type="InterPro" id="IPR018584">
    <property type="entry name" value="GT87"/>
</dbReference>
<comment type="similarity">
    <text evidence="7">Belongs to the glycosyltransferase 87 family.</text>
</comment>
<feature type="transmembrane region" description="Helical" evidence="8">
    <location>
        <begin position="345"/>
        <end position="362"/>
    </location>
</feature>
<dbReference type="EMBL" id="JBIAMX010000007">
    <property type="protein sequence ID" value="MFF0544104.1"/>
    <property type="molecule type" value="Genomic_DNA"/>
</dbReference>
<feature type="transmembrane region" description="Helical" evidence="8">
    <location>
        <begin position="322"/>
        <end position="338"/>
    </location>
</feature>
<organism evidence="9 10">
    <name type="scientific">Nocardia thailandica</name>
    <dbReference type="NCBI Taxonomy" id="257275"/>
    <lineage>
        <taxon>Bacteria</taxon>
        <taxon>Bacillati</taxon>
        <taxon>Actinomycetota</taxon>
        <taxon>Actinomycetes</taxon>
        <taxon>Mycobacteriales</taxon>
        <taxon>Nocardiaceae</taxon>
        <taxon>Nocardia</taxon>
    </lineage>
</organism>
<dbReference type="RefSeq" id="WP_387700711.1">
    <property type="nucleotide sequence ID" value="NZ_JBIAMX010000007.1"/>
</dbReference>
<accession>A0ABW6PNX2</accession>
<feature type="transmembrane region" description="Helical" evidence="8">
    <location>
        <begin position="136"/>
        <end position="156"/>
    </location>
</feature>